<keyword evidence="4" id="KW-1185">Reference proteome</keyword>
<evidence type="ECO:0000313" key="4">
    <source>
        <dbReference type="Proteomes" id="UP000831485"/>
    </source>
</evidence>
<dbReference type="Proteomes" id="UP000831485">
    <property type="component" value="Chromosome"/>
</dbReference>
<protein>
    <submittedName>
        <fullName evidence="1">Uncharacterized protein</fullName>
    </submittedName>
</protein>
<reference evidence="3" key="1">
    <citation type="submission" date="2020-06" db="EMBL/GenBank/DDBJ databases">
        <title>Draft genomic sequecing of Geomonas sp. Red736.</title>
        <authorList>
            <person name="Itoh H."/>
            <person name="Xu Z.X."/>
            <person name="Ushijima N."/>
            <person name="Masuda Y."/>
            <person name="Shiratori Y."/>
            <person name="Senoo K."/>
        </authorList>
    </citation>
    <scope>NUCLEOTIDE SEQUENCE [LARGE SCALE GENOMIC DNA]</scope>
    <source>
        <strain evidence="3">Red736</strain>
    </source>
</reference>
<evidence type="ECO:0000313" key="1">
    <source>
        <dbReference type="EMBL" id="GFO65503.1"/>
    </source>
</evidence>
<gene>
    <name evidence="1" type="ORF">GMPD_34220</name>
    <name evidence="2" type="ORF">M1B72_03760</name>
</gene>
<dbReference type="Proteomes" id="UP000568888">
    <property type="component" value="Unassembled WGS sequence"/>
</dbReference>
<organism evidence="1 3">
    <name type="scientific">Geomonas paludis</name>
    <dbReference type="NCBI Taxonomy" id="2740185"/>
    <lineage>
        <taxon>Bacteria</taxon>
        <taxon>Pseudomonadati</taxon>
        <taxon>Thermodesulfobacteriota</taxon>
        <taxon>Desulfuromonadia</taxon>
        <taxon>Geobacterales</taxon>
        <taxon>Geobacteraceae</taxon>
        <taxon>Geomonas</taxon>
    </lineage>
</organism>
<evidence type="ECO:0000313" key="2">
    <source>
        <dbReference type="EMBL" id="UPU36836.1"/>
    </source>
</evidence>
<accession>A0A6V8N169</accession>
<name>A0A6V8N169_9BACT</name>
<proteinExistence type="predicted"/>
<dbReference type="EMBL" id="CP096574">
    <property type="protein sequence ID" value="UPU36836.1"/>
    <property type="molecule type" value="Genomic_DNA"/>
</dbReference>
<evidence type="ECO:0000313" key="3">
    <source>
        <dbReference type="Proteomes" id="UP000568888"/>
    </source>
</evidence>
<reference evidence="2" key="3">
    <citation type="submission" date="2022-04" db="EMBL/GenBank/DDBJ databases">
        <authorList>
            <person name="Liu G."/>
        </authorList>
    </citation>
    <scope>NUCLEOTIDE SEQUENCE</scope>
    <source>
        <strain evidence="2">RG22</strain>
    </source>
</reference>
<dbReference type="RefSeq" id="WP_183349671.1">
    <property type="nucleotide sequence ID" value="NZ_BLXY01000010.1"/>
</dbReference>
<reference evidence="1" key="2">
    <citation type="journal article" date="2021" name="Int. J. Syst. Evol. Microbiol.">
        <title>Geomonas silvestris sp. nov., Geomonas paludis sp. nov. and Geomonas limicola sp. nov., isolated from terrestrial environments, and emended description of the genus Geomonas.</title>
        <authorList>
            <person name="Itoh H."/>
            <person name="Xu Z."/>
            <person name="Masuda Y."/>
            <person name="Ushijima N."/>
            <person name="Hayakawa C."/>
            <person name="Shiratori Y."/>
            <person name="Senoo K."/>
        </authorList>
    </citation>
    <scope>NUCLEOTIDE SEQUENCE</scope>
    <source>
        <strain evidence="1">Red736</strain>
    </source>
</reference>
<dbReference type="EMBL" id="BLXY01000010">
    <property type="protein sequence ID" value="GFO65503.1"/>
    <property type="molecule type" value="Genomic_DNA"/>
</dbReference>
<dbReference type="AlphaFoldDB" id="A0A6V8N169"/>
<sequence>MKKRSSGILGVITAEVREQMQWRLPPSCDLADVAGRLADMTLRYGRAR</sequence>